<organism evidence="2 3">
    <name type="scientific">Mycobacterium novum</name>
    <dbReference type="NCBI Taxonomy" id="2492438"/>
    <lineage>
        <taxon>Bacteria</taxon>
        <taxon>Bacillati</taxon>
        <taxon>Actinomycetota</taxon>
        <taxon>Actinomycetes</taxon>
        <taxon>Mycobacteriales</taxon>
        <taxon>Mycobacteriaceae</taxon>
        <taxon>Mycobacterium</taxon>
    </lineage>
</organism>
<proteinExistence type="predicted"/>
<dbReference type="KEGG" id="mnm:MNVM_02080"/>
<accession>A0A7I7JGX6</accession>
<evidence type="ECO:0000313" key="3">
    <source>
        <dbReference type="Proteomes" id="UP000466997"/>
    </source>
</evidence>
<evidence type="ECO:0008006" key="4">
    <source>
        <dbReference type="Google" id="ProtNLM"/>
    </source>
</evidence>
<protein>
    <recommendedName>
        <fullName evidence="4">HNH endonuclease</fullName>
    </recommendedName>
</protein>
<gene>
    <name evidence="2" type="ORF">MNVM_02080</name>
</gene>
<evidence type="ECO:0000256" key="1">
    <source>
        <dbReference type="SAM" id="MobiDB-lite"/>
    </source>
</evidence>
<reference evidence="2 3" key="1">
    <citation type="journal article" date="2019" name="Emerg. Microbes Infect.">
        <title>Comprehensive subspecies identification of 175 nontuberculous mycobacteria species based on 7547 genomic profiles.</title>
        <authorList>
            <person name="Matsumoto Y."/>
            <person name="Kinjo T."/>
            <person name="Motooka D."/>
            <person name="Nabeya D."/>
            <person name="Jung N."/>
            <person name="Uechi K."/>
            <person name="Horii T."/>
            <person name="Iida T."/>
            <person name="Fujita J."/>
            <person name="Nakamura S."/>
        </authorList>
    </citation>
    <scope>NUCLEOTIDE SEQUENCE [LARGE SCALE GENOMIC DNA]</scope>
    <source>
        <strain evidence="2 3">JCM 6391</strain>
    </source>
</reference>
<feature type="compositionally biased region" description="Basic and acidic residues" evidence="1">
    <location>
        <begin position="14"/>
        <end position="23"/>
    </location>
</feature>
<dbReference type="Proteomes" id="UP000466997">
    <property type="component" value="Chromosome"/>
</dbReference>
<sequence>MTLRPCLRCGEPSPRSHCDEHTPKHPPKSPRNHGYDAAWDRLSRRARRLQPWCSGCGSTEDLQCDHKPSAWQRKAEGKAVRLADVDVLCGPCNRAAGAARGNALTRGDAPRGAKEAPVPKAEFELLTRREG</sequence>
<evidence type="ECO:0000313" key="2">
    <source>
        <dbReference type="EMBL" id="BBX11127.1"/>
    </source>
</evidence>
<feature type="region of interest" description="Disordered" evidence="1">
    <location>
        <begin position="9"/>
        <end position="35"/>
    </location>
</feature>
<dbReference type="EMBL" id="AP022562">
    <property type="protein sequence ID" value="BBX11127.1"/>
    <property type="molecule type" value="Genomic_DNA"/>
</dbReference>
<name>A0A7I7JGX6_9MYCO</name>
<dbReference type="AlphaFoldDB" id="A0A7I7JGX6"/>
<keyword evidence="3" id="KW-1185">Reference proteome</keyword>